<dbReference type="HAMAP" id="MF_00195">
    <property type="entry name" value="GTPase_Der"/>
    <property type="match status" value="1"/>
</dbReference>
<feature type="domain" description="EngA-type G" evidence="11">
    <location>
        <begin position="203"/>
        <end position="376"/>
    </location>
</feature>
<comment type="similarity">
    <text evidence="1 8 9 10">Belongs to the TRAFAC class TrmE-Era-EngA-EngB-Septin-like GTPase superfamily. EngA (Der) GTPase family.</text>
</comment>
<dbReference type="Pfam" id="PF14714">
    <property type="entry name" value="KH_dom-like"/>
    <property type="match status" value="1"/>
</dbReference>
<dbReference type="GO" id="GO:0043022">
    <property type="term" value="F:ribosome binding"/>
    <property type="evidence" value="ECO:0007669"/>
    <property type="project" value="TreeGrafter"/>
</dbReference>
<dbReference type="FunFam" id="3.40.50.300:FF:000057">
    <property type="entry name" value="GTPase Der"/>
    <property type="match status" value="1"/>
</dbReference>
<evidence type="ECO:0000256" key="4">
    <source>
        <dbReference type="ARBA" id="ARBA00022737"/>
    </source>
</evidence>
<feature type="binding site" evidence="8">
    <location>
        <begin position="9"/>
        <end position="16"/>
    </location>
    <ligand>
        <name>GTP</name>
        <dbReference type="ChEBI" id="CHEBI:37565"/>
        <label>1</label>
    </ligand>
</feature>
<dbReference type="InterPro" id="IPR015946">
    <property type="entry name" value="KH_dom-like_a/b"/>
</dbReference>
<sequence length="490" mass="54688">MLPVIALVGRPNVGKSTLFNRLTRTRDALVADFPGLTRDRKYGQADYDGYEFIVVDTGGIDGSEEGIETEMAEQSLLAIEEADIVLFLVDARAGMTAADQAIAQHLRKQEKKSFIVANKTDGIDADSSCAEFYQLALGDIHQIAAAHGRGVTQLLDATLSPIISELAQQDDEIAQDDDSIAELYLEGEEAPEEGKTGFEDKPVKLAIIGRPNVGKSTLTNRILGEERVIVYDMPGTTRDSIYIPMTRNEREYVLIDTAGVRKRKKVSDVVEKFSVIKTLKAIEDANVILLVVDAREGISDQDLSLLGFALNSGRSLVIAVNKWDGLDNYVKERIKSELDRRLGFIDFARLHFISALHGTGVGHLFESVDEAYESATKRVSTAMLRRIMDMAQADHQPPLVRGRRVKLKYAHAGGYNPPRIVIHGNQVHDLPDSYKRYLMNYYRKALNIMGTPIKIEFREGDNPYSGRTNKMTLSQKRKLRAFTKEQRNKT</sequence>
<evidence type="ECO:0000256" key="3">
    <source>
        <dbReference type="ARBA" id="ARBA00022517"/>
    </source>
</evidence>
<dbReference type="FunFam" id="3.30.300.20:FF:000004">
    <property type="entry name" value="GTPase Der"/>
    <property type="match status" value="1"/>
</dbReference>
<dbReference type="GO" id="GO:0042254">
    <property type="term" value="P:ribosome biogenesis"/>
    <property type="evidence" value="ECO:0007669"/>
    <property type="project" value="UniProtKB-KW"/>
</dbReference>
<evidence type="ECO:0000256" key="1">
    <source>
        <dbReference type="ARBA" id="ARBA00008279"/>
    </source>
</evidence>
<dbReference type="PROSITE" id="PS51712">
    <property type="entry name" value="G_ENGA"/>
    <property type="match status" value="2"/>
</dbReference>
<evidence type="ECO:0000313" key="12">
    <source>
        <dbReference type="EMBL" id="ESP92861.1"/>
    </source>
</evidence>
<evidence type="ECO:0000256" key="10">
    <source>
        <dbReference type="RuleBase" id="RU004481"/>
    </source>
</evidence>
<dbReference type="RefSeq" id="WP_023399890.1">
    <property type="nucleotide sequence ID" value="NZ_AUSV01000044.1"/>
</dbReference>
<dbReference type="Gene3D" id="3.40.50.300">
    <property type="entry name" value="P-loop containing nucleotide triphosphate hydrolases"/>
    <property type="match status" value="2"/>
</dbReference>
<dbReference type="InterPro" id="IPR031166">
    <property type="entry name" value="G_ENGA"/>
</dbReference>
<reference evidence="12 13" key="1">
    <citation type="submission" date="2013-07" db="EMBL/GenBank/DDBJ databases">
        <title>Draft genome sequence of Pseudoalteromonas luteoviolacea 2ta16.</title>
        <authorList>
            <person name="Allen E.E."/>
            <person name="Azam F."/>
            <person name="Podell S."/>
        </authorList>
    </citation>
    <scope>NUCLEOTIDE SEQUENCE [LARGE SCALE GENOMIC DNA]</scope>
    <source>
        <strain evidence="12 13">2ta16</strain>
    </source>
</reference>
<evidence type="ECO:0000313" key="13">
    <source>
        <dbReference type="Proteomes" id="UP000017820"/>
    </source>
</evidence>
<evidence type="ECO:0000256" key="8">
    <source>
        <dbReference type="HAMAP-Rule" id="MF_00195"/>
    </source>
</evidence>
<keyword evidence="6 8" id="KW-0342">GTP-binding</keyword>
<comment type="caution">
    <text evidence="12">The sequence shown here is derived from an EMBL/GenBank/DDBJ whole genome shotgun (WGS) entry which is preliminary data.</text>
</comment>
<dbReference type="EMBL" id="AUSV01000044">
    <property type="protein sequence ID" value="ESP92861.1"/>
    <property type="molecule type" value="Genomic_DNA"/>
</dbReference>
<feature type="binding site" evidence="8">
    <location>
        <begin position="118"/>
        <end position="121"/>
    </location>
    <ligand>
        <name>GTP</name>
        <dbReference type="ChEBI" id="CHEBI:37565"/>
        <label>1</label>
    </ligand>
</feature>
<dbReference type="InterPro" id="IPR016484">
    <property type="entry name" value="GTPase_Der"/>
</dbReference>
<dbReference type="NCBIfam" id="TIGR03594">
    <property type="entry name" value="GTPase_EngA"/>
    <property type="match status" value="1"/>
</dbReference>
<evidence type="ECO:0000256" key="7">
    <source>
        <dbReference type="ARBA" id="ARBA00032345"/>
    </source>
</evidence>
<protein>
    <recommendedName>
        <fullName evidence="2 8">GTPase Der</fullName>
    </recommendedName>
    <alternativeName>
        <fullName evidence="7 8">GTP-binding protein EngA</fullName>
    </alternativeName>
</protein>
<feature type="binding site" evidence="8">
    <location>
        <begin position="56"/>
        <end position="60"/>
    </location>
    <ligand>
        <name>GTP</name>
        <dbReference type="ChEBI" id="CHEBI:37565"/>
        <label>1</label>
    </ligand>
</feature>
<dbReference type="InterPro" id="IPR032859">
    <property type="entry name" value="KH_dom-like"/>
</dbReference>
<evidence type="ECO:0000259" key="11">
    <source>
        <dbReference type="PROSITE" id="PS51712"/>
    </source>
</evidence>
<comment type="subunit">
    <text evidence="8">Associates with the 50S ribosomal subunit.</text>
</comment>
<dbReference type="GO" id="GO:0005525">
    <property type="term" value="F:GTP binding"/>
    <property type="evidence" value="ECO:0007669"/>
    <property type="project" value="UniProtKB-UniRule"/>
</dbReference>
<dbReference type="SMART" id="SM00382">
    <property type="entry name" value="AAA"/>
    <property type="match status" value="2"/>
</dbReference>
<evidence type="ECO:0000256" key="2">
    <source>
        <dbReference type="ARBA" id="ARBA00020953"/>
    </source>
</evidence>
<dbReference type="Pfam" id="PF01926">
    <property type="entry name" value="MMR_HSR1"/>
    <property type="match status" value="2"/>
</dbReference>
<dbReference type="Gene3D" id="3.30.300.20">
    <property type="match status" value="1"/>
</dbReference>
<gene>
    <name evidence="8" type="primary">der</name>
    <name evidence="12" type="ORF">PL2TA16_04059</name>
</gene>
<organism evidence="12 13">
    <name type="scientific">Pseudoalteromonas luteoviolacea (strain 2ta16)</name>
    <dbReference type="NCBI Taxonomy" id="1353533"/>
    <lineage>
        <taxon>Bacteria</taxon>
        <taxon>Pseudomonadati</taxon>
        <taxon>Pseudomonadota</taxon>
        <taxon>Gammaproteobacteria</taxon>
        <taxon>Alteromonadales</taxon>
        <taxon>Pseudoalteromonadaceae</taxon>
        <taxon>Pseudoalteromonas</taxon>
    </lineage>
</organism>
<feature type="domain" description="EngA-type G" evidence="11">
    <location>
        <begin position="3"/>
        <end position="166"/>
    </location>
</feature>
<evidence type="ECO:0000256" key="9">
    <source>
        <dbReference type="PROSITE-ProRule" id="PRU01049"/>
    </source>
</evidence>
<proteinExistence type="inferred from homology"/>
<dbReference type="AlphaFoldDB" id="V4H5X2"/>
<dbReference type="Proteomes" id="UP000017820">
    <property type="component" value="Unassembled WGS sequence"/>
</dbReference>
<dbReference type="PATRIC" id="fig|1353533.3.peg.3007"/>
<name>V4H5X2_PSEL2</name>
<evidence type="ECO:0000256" key="5">
    <source>
        <dbReference type="ARBA" id="ARBA00022741"/>
    </source>
</evidence>
<keyword evidence="3 8" id="KW-0690">Ribosome biogenesis</keyword>
<dbReference type="PIRSF" id="PIRSF006485">
    <property type="entry name" value="GTP-binding_EngA"/>
    <property type="match status" value="1"/>
</dbReference>
<dbReference type="CDD" id="cd01895">
    <property type="entry name" value="EngA2"/>
    <property type="match status" value="1"/>
</dbReference>
<feature type="binding site" evidence="8">
    <location>
        <begin position="256"/>
        <end position="260"/>
    </location>
    <ligand>
        <name>GTP</name>
        <dbReference type="ChEBI" id="CHEBI:37565"/>
        <label>2</label>
    </ligand>
</feature>
<dbReference type="InterPro" id="IPR003593">
    <property type="entry name" value="AAA+_ATPase"/>
</dbReference>
<keyword evidence="5 8" id="KW-0547">Nucleotide-binding</keyword>
<dbReference type="PANTHER" id="PTHR43834">
    <property type="entry name" value="GTPASE DER"/>
    <property type="match status" value="1"/>
</dbReference>
<dbReference type="PANTHER" id="PTHR43834:SF6">
    <property type="entry name" value="GTPASE DER"/>
    <property type="match status" value="1"/>
</dbReference>
<dbReference type="InterPro" id="IPR005225">
    <property type="entry name" value="Small_GTP-bd"/>
</dbReference>
<dbReference type="SUPFAM" id="SSF52540">
    <property type="entry name" value="P-loop containing nucleoside triphosphate hydrolases"/>
    <property type="match status" value="2"/>
</dbReference>
<keyword evidence="4 10" id="KW-0677">Repeat</keyword>
<accession>V4H5X2</accession>
<comment type="function">
    <text evidence="8 10">GTPase that plays an essential role in the late steps of ribosome biogenesis.</text>
</comment>
<evidence type="ECO:0000256" key="6">
    <source>
        <dbReference type="ARBA" id="ARBA00023134"/>
    </source>
</evidence>
<dbReference type="PRINTS" id="PR00326">
    <property type="entry name" value="GTP1OBG"/>
</dbReference>
<dbReference type="InterPro" id="IPR027417">
    <property type="entry name" value="P-loop_NTPase"/>
</dbReference>
<feature type="binding site" evidence="8">
    <location>
        <begin position="209"/>
        <end position="216"/>
    </location>
    <ligand>
        <name>GTP</name>
        <dbReference type="ChEBI" id="CHEBI:37565"/>
        <label>2</label>
    </ligand>
</feature>
<feature type="binding site" evidence="8">
    <location>
        <begin position="321"/>
        <end position="324"/>
    </location>
    <ligand>
        <name>GTP</name>
        <dbReference type="ChEBI" id="CHEBI:37565"/>
        <label>2</label>
    </ligand>
</feature>
<dbReference type="NCBIfam" id="TIGR00231">
    <property type="entry name" value="small_GTP"/>
    <property type="match status" value="2"/>
</dbReference>
<dbReference type="InterPro" id="IPR006073">
    <property type="entry name" value="GTP-bd"/>
</dbReference>
<dbReference type="CDD" id="cd01894">
    <property type="entry name" value="EngA1"/>
    <property type="match status" value="1"/>
</dbReference>
<dbReference type="FunFam" id="3.40.50.300:FF:000040">
    <property type="entry name" value="GTPase Der"/>
    <property type="match status" value="1"/>
</dbReference>